<dbReference type="AlphaFoldDB" id="A0A2S1RCR0"/>
<evidence type="ECO:0000259" key="1">
    <source>
        <dbReference type="Pfam" id="PF00561"/>
    </source>
</evidence>
<protein>
    <submittedName>
        <fullName evidence="2">Lipase</fullName>
    </submittedName>
</protein>
<dbReference type="Pfam" id="PF00561">
    <property type="entry name" value="Abhydrolase_1"/>
    <property type="match status" value="1"/>
</dbReference>
<keyword evidence="3" id="KW-1185">Reference proteome</keyword>
<feature type="domain" description="AB hydrolase-1" evidence="1">
    <location>
        <begin position="81"/>
        <end position="186"/>
    </location>
</feature>
<dbReference type="InterPro" id="IPR029058">
    <property type="entry name" value="AB_hydrolase_fold"/>
</dbReference>
<gene>
    <name evidence="2" type="ORF">A6035_14755</name>
</gene>
<sequence length="333" mass="33495">MVALVVVTPSLPGPTARPAAAVPAVPTDSVSSAAPAVDGAPADGVPWRWWDGAVHQLTHGLADPPGLNRDDCRPTAARPTPVILVHGTGLNGGNSWATLGAALAAEGYCVWAPTVGALPGLGAAGGLDSLTGASAPQLAAEIDRVRALTGAAEIDLVGHSQGAIVASYVAATARADSVRTVVTLGADTARSGEGPPEFVTDLLGVLSAGTAERDAQATLAWLGDEGVPFARGVRYVAVSSDYDELTGPVLAPQVPDFVDLRVVRLQDGCEVDRSGHLTVLASPRAVDLVIDALGGSLRSGRGGPVHRAGLDAPAPRCVPADQLVGALAPVPPR</sequence>
<dbReference type="Proteomes" id="UP000244928">
    <property type="component" value="Chromosome"/>
</dbReference>
<dbReference type="EMBL" id="CP015449">
    <property type="protein sequence ID" value="AWH94011.1"/>
    <property type="molecule type" value="Genomic_DNA"/>
</dbReference>
<dbReference type="KEGG" id="dlu:A6035_14755"/>
<dbReference type="InterPro" id="IPR000073">
    <property type="entry name" value="AB_hydrolase_1"/>
</dbReference>
<evidence type="ECO:0000313" key="2">
    <source>
        <dbReference type="EMBL" id="AWH94011.1"/>
    </source>
</evidence>
<reference evidence="2 3" key="1">
    <citation type="submission" date="2016-04" db="EMBL/GenBank/DDBJ databases">
        <title>Complete genome sequence of Dietzia lutea YIM 80766T, a strain isolated from desert soil in Egypt.</title>
        <authorList>
            <person name="Zhao J."/>
            <person name="Hu B."/>
            <person name="Geng S."/>
            <person name="Nie Y."/>
            <person name="Tang Y."/>
        </authorList>
    </citation>
    <scope>NUCLEOTIDE SEQUENCE [LARGE SCALE GENOMIC DNA]</scope>
    <source>
        <strain evidence="2 3">YIM 80766</strain>
    </source>
</reference>
<evidence type="ECO:0000313" key="3">
    <source>
        <dbReference type="Proteomes" id="UP000244928"/>
    </source>
</evidence>
<dbReference type="Gene3D" id="3.40.50.1820">
    <property type="entry name" value="alpha/beta hydrolase"/>
    <property type="match status" value="1"/>
</dbReference>
<organism evidence="2 3">
    <name type="scientific">Dietzia lutea</name>
    <dbReference type="NCBI Taxonomy" id="546160"/>
    <lineage>
        <taxon>Bacteria</taxon>
        <taxon>Bacillati</taxon>
        <taxon>Actinomycetota</taxon>
        <taxon>Actinomycetes</taxon>
        <taxon>Mycobacteriales</taxon>
        <taxon>Dietziaceae</taxon>
        <taxon>Dietzia</taxon>
    </lineage>
</organism>
<accession>A0A2S1RCR0</accession>
<dbReference type="GO" id="GO:0003824">
    <property type="term" value="F:catalytic activity"/>
    <property type="evidence" value="ECO:0007669"/>
    <property type="project" value="UniProtKB-ARBA"/>
</dbReference>
<proteinExistence type="predicted"/>
<name>A0A2S1RCR0_9ACTN</name>
<dbReference type="SUPFAM" id="SSF53474">
    <property type="entry name" value="alpha/beta-Hydrolases"/>
    <property type="match status" value="1"/>
</dbReference>